<dbReference type="InterPro" id="IPR058480">
    <property type="entry name" value="DUF8167_N"/>
</dbReference>
<feature type="transmembrane region" description="Helical" evidence="1">
    <location>
        <begin position="80"/>
        <end position="100"/>
    </location>
</feature>
<evidence type="ECO:0000313" key="3">
    <source>
        <dbReference type="EMBL" id="MFD1568241.1"/>
    </source>
</evidence>
<feature type="transmembrane region" description="Helical" evidence="1">
    <location>
        <begin position="49"/>
        <end position="68"/>
    </location>
</feature>
<dbReference type="AlphaFoldDB" id="A0ABD6BU59"/>
<dbReference type="InterPro" id="IPR058603">
    <property type="entry name" value="DUF8167_2nd"/>
</dbReference>
<dbReference type="Pfam" id="PF26501">
    <property type="entry name" value="DUF8167"/>
    <property type="match status" value="1"/>
</dbReference>
<keyword evidence="4" id="KW-1185">Reference proteome</keyword>
<dbReference type="Proteomes" id="UP001597139">
    <property type="component" value="Unassembled WGS sequence"/>
</dbReference>
<feature type="domain" description="RCK C-terminal" evidence="2">
    <location>
        <begin position="324"/>
        <end position="404"/>
    </location>
</feature>
<proteinExistence type="predicted"/>
<dbReference type="SUPFAM" id="SSF116726">
    <property type="entry name" value="TrkA C-terminal domain-like"/>
    <property type="match status" value="1"/>
</dbReference>
<accession>A0ABD6BU59</accession>
<evidence type="ECO:0000256" key="1">
    <source>
        <dbReference type="SAM" id="Phobius"/>
    </source>
</evidence>
<dbReference type="Pfam" id="PF26502">
    <property type="entry name" value="DUF8167_2nd"/>
    <property type="match status" value="1"/>
</dbReference>
<dbReference type="EMBL" id="JBHUCZ010000010">
    <property type="protein sequence ID" value="MFD1568241.1"/>
    <property type="molecule type" value="Genomic_DNA"/>
</dbReference>
<feature type="transmembrane region" description="Helical" evidence="1">
    <location>
        <begin position="15"/>
        <end position="37"/>
    </location>
</feature>
<dbReference type="InterPro" id="IPR058604">
    <property type="entry name" value="DUF8167_3rd"/>
</dbReference>
<dbReference type="RefSeq" id="WP_267647754.1">
    <property type="nucleotide sequence ID" value="NZ_JANHGR010000002.1"/>
</dbReference>
<protein>
    <submittedName>
        <fullName evidence="3">Cation:proton antiporter regulatory subunit</fullName>
    </submittedName>
</protein>
<evidence type="ECO:0000313" key="4">
    <source>
        <dbReference type="Proteomes" id="UP001597139"/>
    </source>
</evidence>
<sequence length="410" mass="42091">MILQSLLGPVDPASALTGLIGLSVLSFFVSGVLSAAYRWYFREPIPRGLAALFGVGAVALYLNTVGLLGRVIGTPGGDPFDAAGIGINLLTLFGAFVATVPGRRVGDGLRSEFTAAAGARELNAGVSRALRGVARLSAVELPAAEDIEDMPSHDPVPEAVKAELGGKTLLFPRANADSIHDRLTTRLKEDYNVGYVDAEIDADGTVTFLALGSRLAGIGPTLGPGTCAVAVEADPASDAGPGDVVQVWTVPEAAPIIPEAAEPPEAVPDGASEAEQPRRVTTAELRATAGETVTLVVDENDADALSPDRRYRLLTLPVAAGTDREFASLLRAADETLGVVELPEGSPLAGVTLADLDATVVAVRDPGGALDSLPAGERALAVGDAVYAIGRPDVLRSLEERARPADAGSS</sequence>
<keyword evidence="1" id="KW-1133">Transmembrane helix</keyword>
<evidence type="ECO:0000259" key="2">
    <source>
        <dbReference type="PROSITE" id="PS51202"/>
    </source>
</evidence>
<keyword evidence="1" id="KW-0812">Transmembrane</keyword>
<dbReference type="InterPro" id="IPR006037">
    <property type="entry name" value="RCK_C"/>
</dbReference>
<comment type="caution">
    <text evidence="3">The sequence shown here is derived from an EMBL/GenBank/DDBJ whole genome shotgun (WGS) entry which is preliminary data.</text>
</comment>
<name>A0ABD6BU59_9EURY</name>
<dbReference type="PROSITE" id="PS51202">
    <property type="entry name" value="RCK_C"/>
    <property type="match status" value="1"/>
</dbReference>
<keyword evidence="1" id="KW-0472">Membrane</keyword>
<reference evidence="3 4" key="1">
    <citation type="journal article" date="2019" name="Int. J. Syst. Evol. Microbiol.">
        <title>The Global Catalogue of Microorganisms (GCM) 10K type strain sequencing project: providing services to taxonomists for standard genome sequencing and annotation.</title>
        <authorList>
            <consortium name="The Broad Institute Genomics Platform"/>
            <consortium name="The Broad Institute Genome Sequencing Center for Infectious Disease"/>
            <person name="Wu L."/>
            <person name="Ma J."/>
        </authorList>
    </citation>
    <scope>NUCLEOTIDE SEQUENCE [LARGE SCALE GENOMIC DNA]</scope>
    <source>
        <strain evidence="3 4">CGMCC 1.12859</strain>
    </source>
</reference>
<dbReference type="InterPro" id="IPR036721">
    <property type="entry name" value="RCK_C_sf"/>
</dbReference>
<dbReference type="Gene3D" id="3.30.70.1450">
    <property type="entry name" value="Regulator of K+ conductance, C-terminal domain"/>
    <property type="match status" value="1"/>
</dbReference>
<organism evidence="3 4">
    <name type="scientific">Halolamina litorea</name>
    <dbReference type="NCBI Taxonomy" id="1515593"/>
    <lineage>
        <taxon>Archaea</taxon>
        <taxon>Methanobacteriati</taxon>
        <taxon>Methanobacteriota</taxon>
        <taxon>Stenosarchaea group</taxon>
        <taxon>Halobacteria</taxon>
        <taxon>Halobacteriales</taxon>
        <taxon>Haloferacaceae</taxon>
    </lineage>
</organism>
<dbReference type="Pfam" id="PF26503">
    <property type="entry name" value="DUF8167_3rd"/>
    <property type="match status" value="1"/>
</dbReference>
<gene>
    <name evidence="3" type="ORF">ACFSAU_12140</name>
</gene>